<keyword evidence="1" id="KW-0732">Signal</keyword>
<evidence type="ECO:0000313" key="3">
    <source>
        <dbReference type="Proteomes" id="UP000270743"/>
    </source>
</evidence>
<evidence type="ECO:0008006" key="4">
    <source>
        <dbReference type="Google" id="ProtNLM"/>
    </source>
</evidence>
<dbReference type="EMBL" id="UZWE01000029">
    <property type="protein sequence ID" value="VDS08718.1"/>
    <property type="molecule type" value="Genomic_DNA"/>
</dbReference>
<name>A0A3S4GN98_9RHOB</name>
<organism evidence="2 3">
    <name type="scientific">Paracoccus haematequi</name>
    <dbReference type="NCBI Taxonomy" id="2491866"/>
    <lineage>
        <taxon>Bacteria</taxon>
        <taxon>Pseudomonadati</taxon>
        <taxon>Pseudomonadota</taxon>
        <taxon>Alphaproteobacteria</taxon>
        <taxon>Rhodobacterales</taxon>
        <taxon>Paracoccaceae</taxon>
        <taxon>Paracoccus</taxon>
    </lineage>
</organism>
<feature type="chain" id="PRO_5018537639" description="DUF2946 domain-containing protein" evidence="1">
    <location>
        <begin position="29"/>
        <end position="126"/>
    </location>
</feature>
<dbReference type="OrthoDB" id="9869561at2"/>
<reference evidence="2 3" key="1">
    <citation type="submission" date="2018-12" db="EMBL/GenBank/DDBJ databases">
        <authorList>
            <person name="Criscuolo A."/>
        </authorList>
    </citation>
    <scope>NUCLEOTIDE SEQUENCE [LARGE SCALE GENOMIC DNA]</scope>
    <source>
        <strain evidence="2">ACIP1116241</strain>
    </source>
</reference>
<dbReference type="RefSeq" id="WP_126154376.1">
    <property type="nucleotide sequence ID" value="NZ_UZWE01000029.1"/>
</dbReference>
<accession>A0A3S4GN98</accession>
<feature type="signal peptide" evidence="1">
    <location>
        <begin position="1"/>
        <end position="28"/>
    </location>
</feature>
<evidence type="ECO:0000256" key="1">
    <source>
        <dbReference type="SAM" id="SignalP"/>
    </source>
</evidence>
<evidence type="ECO:0000313" key="2">
    <source>
        <dbReference type="EMBL" id="VDS08718.1"/>
    </source>
</evidence>
<dbReference type="Proteomes" id="UP000270743">
    <property type="component" value="Unassembled WGS sequence"/>
</dbReference>
<dbReference type="AlphaFoldDB" id="A0A3S4GN98"/>
<proteinExistence type="predicted"/>
<keyword evidence="3" id="KW-1185">Reference proteome</keyword>
<sequence>MKRASHSVPSRLCLAILPVLMLLAGTWAQGFASASQAMTVVICSDGAMKTITLDPEDAGHGPQDCRDCPACPLPLPLDLPQSADAAAPLAWHQAVSSWRIAVPLLSRRAAAPLSRGPPFQAPRFRA</sequence>
<protein>
    <recommendedName>
        <fullName evidence="4">DUF2946 domain-containing protein</fullName>
    </recommendedName>
</protein>
<gene>
    <name evidence="2" type="ORF">PARHAE_01902</name>
</gene>